<feature type="compositionally biased region" description="Polar residues" evidence="5">
    <location>
        <begin position="140"/>
        <end position="156"/>
    </location>
</feature>
<feature type="compositionally biased region" description="Polar residues" evidence="5">
    <location>
        <begin position="39"/>
        <end position="65"/>
    </location>
</feature>
<dbReference type="InterPro" id="IPR045119">
    <property type="entry name" value="SUN1-5"/>
</dbReference>
<evidence type="ECO:0000256" key="5">
    <source>
        <dbReference type="SAM" id="MobiDB-lite"/>
    </source>
</evidence>
<accession>A0A4Y7TKZ0</accession>
<dbReference type="GO" id="GO:0034993">
    <property type="term" value="C:meiotic nuclear membrane microtubule tethering complex"/>
    <property type="evidence" value="ECO:0007669"/>
    <property type="project" value="TreeGrafter"/>
</dbReference>
<evidence type="ECO:0000256" key="1">
    <source>
        <dbReference type="ARBA" id="ARBA00004370"/>
    </source>
</evidence>
<dbReference type="Proteomes" id="UP000298030">
    <property type="component" value="Unassembled WGS sequence"/>
</dbReference>
<protein>
    <recommendedName>
        <fullName evidence="7">SUN domain-containing protein</fullName>
    </recommendedName>
</protein>
<feature type="region of interest" description="Disordered" evidence="5">
    <location>
        <begin position="230"/>
        <end position="355"/>
    </location>
</feature>
<feature type="transmembrane region" description="Helical" evidence="6">
    <location>
        <begin position="506"/>
        <end position="524"/>
    </location>
</feature>
<reference evidence="8 9" key="1">
    <citation type="journal article" date="2019" name="Nat. Ecol. Evol.">
        <title>Megaphylogeny resolves global patterns of mushroom evolution.</title>
        <authorList>
            <person name="Varga T."/>
            <person name="Krizsan K."/>
            <person name="Foldi C."/>
            <person name="Dima B."/>
            <person name="Sanchez-Garcia M."/>
            <person name="Sanchez-Ramirez S."/>
            <person name="Szollosi G.J."/>
            <person name="Szarkandi J.G."/>
            <person name="Papp V."/>
            <person name="Albert L."/>
            <person name="Andreopoulos W."/>
            <person name="Angelini C."/>
            <person name="Antonin V."/>
            <person name="Barry K.W."/>
            <person name="Bougher N.L."/>
            <person name="Buchanan P."/>
            <person name="Buyck B."/>
            <person name="Bense V."/>
            <person name="Catcheside P."/>
            <person name="Chovatia M."/>
            <person name="Cooper J."/>
            <person name="Damon W."/>
            <person name="Desjardin D."/>
            <person name="Finy P."/>
            <person name="Geml J."/>
            <person name="Haridas S."/>
            <person name="Hughes K."/>
            <person name="Justo A."/>
            <person name="Karasinski D."/>
            <person name="Kautmanova I."/>
            <person name="Kiss B."/>
            <person name="Kocsube S."/>
            <person name="Kotiranta H."/>
            <person name="LaButti K.M."/>
            <person name="Lechner B.E."/>
            <person name="Liimatainen K."/>
            <person name="Lipzen A."/>
            <person name="Lukacs Z."/>
            <person name="Mihaltcheva S."/>
            <person name="Morgado L.N."/>
            <person name="Niskanen T."/>
            <person name="Noordeloos M.E."/>
            <person name="Ohm R.A."/>
            <person name="Ortiz-Santana B."/>
            <person name="Ovrebo C."/>
            <person name="Racz N."/>
            <person name="Riley R."/>
            <person name="Savchenko A."/>
            <person name="Shiryaev A."/>
            <person name="Soop K."/>
            <person name="Spirin V."/>
            <person name="Szebenyi C."/>
            <person name="Tomsovsky M."/>
            <person name="Tulloss R.E."/>
            <person name="Uehling J."/>
            <person name="Grigoriev I.V."/>
            <person name="Vagvolgyi C."/>
            <person name="Papp T."/>
            <person name="Martin F.M."/>
            <person name="Miettinen O."/>
            <person name="Hibbett D.S."/>
            <person name="Nagy L.G."/>
        </authorList>
    </citation>
    <scope>NUCLEOTIDE SEQUENCE [LARGE SCALE GENOMIC DNA]</scope>
    <source>
        <strain evidence="8 9">FP101781</strain>
    </source>
</reference>
<feature type="region of interest" description="Disordered" evidence="5">
    <location>
        <begin position="404"/>
        <end position="437"/>
    </location>
</feature>
<dbReference type="AlphaFoldDB" id="A0A4Y7TKZ0"/>
<feature type="compositionally biased region" description="Polar residues" evidence="5">
    <location>
        <begin position="84"/>
        <end position="95"/>
    </location>
</feature>
<feature type="region of interest" description="Disordered" evidence="5">
    <location>
        <begin position="649"/>
        <end position="676"/>
    </location>
</feature>
<evidence type="ECO:0000259" key="7">
    <source>
        <dbReference type="PROSITE" id="PS51469"/>
    </source>
</evidence>
<evidence type="ECO:0000313" key="9">
    <source>
        <dbReference type="Proteomes" id="UP000298030"/>
    </source>
</evidence>
<keyword evidence="9" id="KW-1185">Reference proteome</keyword>
<sequence>MSFSSTPLGQARRLDRDTFLGKPSANGNRPPSPRRIIPTSYSLPATTVPTAKQGSSTRDPESSPNEPALARFARQKQREAAKGTTATASSLNPTRWSVKDTSVNIATAFNQAANPNPEMSAYNPNHAWASTSRIAAHVPRSTSVEYEQQASATLQNRRLVPPNPNRFPGRGVAAGAKPASKNNSRSLSHIPDSEGEEQVPGGRAKSPLESVIEHARTALEPAIFYLQQRSQDTSRSFEQNQPSVNGSHAGNDSSYNYDAEERFVQSEKEKQRVKPKKGRISVDNQAWKPSHSDLDESEEDEGPEKRIRRKKIQSISRLDNLPSIGNMKSAKKRRTKGGKGTAEDEGEMSDDNSYTDISASVNASQLGNASRPRIALETTEQSGEFSMNAVERDLLSLQSIPEIPEQEPAPASKKAAAPEEKTKPRTRRRSRSASIPPRSRPFSIGALLGTLIRYVWSFFVGGVVLGIKFLANIGFLLGRVAGTIYEIVINRPLQWITGARGTAGKAMGKYLLLGITILSAWYALQNPSVTSRLPSMSFPGSSHSPIYTPPGKPVENIDELVHRLARIESALLDLSLDNSKLKLKTEDNVKSYGDVLQRVGSVEGRITAEARRISETESRARESIGRSVSNVKQEIESLQVQLAAAQKQAEKERLERMAKDKELEHRPSGDGSDEEARARLRELEERVGGVEGGVKEALDLSKKLASTPPPVVTAAPAAPSGGAAWWNKIISRTGTKDGLKITTPDGQDVTGLISTLVDSAVSVVSKDGISKADFALHSAGGRVIPSLTSPTFEIKPSTMRAAVFGALTGNGYASGHPPVTALEPSIHAGRCWPMAGTGGQLGVALAMPVYIQEITVDHVAPEVAFDMRAAPRQMEVWGLVEGSDNIQKLREHRQDKITKKREELEATGEMVDEDWEKREWESLREGYPATLPRNVEYLRIAKFTYDIHAPKHVQTFDVEEDVKDLGLDFGVVVSMVLNNWGHDTYTCLYRFRVHGKRMGELPAPYSEEQAAESL</sequence>
<dbReference type="Gene3D" id="2.60.120.260">
    <property type="entry name" value="Galactose-binding domain-like"/>
    <property type="match status" value="1"/>
</dbReference>
<dbReference type="EMBL" id="QPFP01000009">
    <property type="protein sequence ID" value="TEB34598.1"/>
    <property type="molecule type" value="Genomic_DNA"/>
</dbReference>
<dbReference type="GO" id="GO:0043495">
    <property type="term" value="F:protein-membrane adaptor activity"/>
    <property type="evidence" value="ECO:0007669"/>
    <property type="project" value="TreeGrafter"/>
</dbReference>
<keyword evidence="4 6" id="KW-0472">Membrane</keyword>
<evidence type="ECO:0000256" key="3">
    <source>
        <dbReference type="ARBA" id="ARBA00022989"/>
    </source>
</evidence>
<dbReference type="Pfam" id="PF07738">
    <property type="entry name" value="Sad1_UNC"/>
    <property type="match status" value="2"/>
</dbReference>
<keyword evidence="3 6" id="KW-1133">Transmembrane helix</keyword>
<comment type="caution">
    <text evidence="8">The sequence shown here is derived from an EMBL/GenBank/DDBJ whole genome shotgun (WGS) entry which is preliminary data.</text>
</comment>
<organism evidence="8 9">
    <name type="scientific">Coprinellus micaceus</name>
    <name type="common">Glistening ink-cap mushroom</name>
    <name type="synonym">Coprinus micaceus</name>
    <dbReference type="NCBI Taxonomy" id="71717"/>
    <lineage>
        <taxon>Eukaryota</taxon>
        <taxon>Fungi</taxon>
        <taxon>Dikarya</taxon>
        <taxon>Basidiomycota</taxon>
        <taxon>Agaricomycotina</taxon>
        <taxon>Agaricomycetes</taxon>
        <taxon>Agaricomycetidae</taxon>
        <taxon>Agaricales</taxon>
        <taxon>Agaricineae</taxon>
        <taxon>Psathyrellaceae</taxon>
        <taxon>Coprinellus</taxon>
    </lineage>
</organism>
<comment type="subcellular location">
    <subcellularLocation>
        <location evidence="1">Membrane</location>
    </subcellularLocation>
</comment>
<dbReference type="OrthoDB" id="342281at2759"/>
<dbReference type="PANTHER" id="PTHR12911:SF8">
    <property type="entry name" value="KLAROID PROTEIN-RELATED"/>
    <property type="match status" value="1"/>
</dbReference>
<proteinExistence type="predicted"/>
<evidence type="ECO:0000256" key="4">
    <source>
        <dbReference type="ARBA" id="ARBA00023136"/>
    </source>
</evidence>
<evidence type="ECO:0000313" key="8">
    <source>
        <dbReference type="EMBL" id="TEB34598.1"/>
    </source>
</evidence>
<dbReference type="InterPro" id="IPR012919">
    <property type="entry name" value="SUN_dom"/>
</dbReference>
<evidence type="ECO:0000256" key="6">
    <source>
        <dbReference type="SAM" id="Phobius"/>
    </source>
</evidence>
<feature type="region of interest" description="Disordered" evidence="5">
    <location>
        <begin position="1"/>
        <end position="95"/>
    </location>
</feature>
<feature type="compositionally biased region" description="Low complexity" evidence="5">
    <location>
        <begin position="404"/>
        <end position="415"/>
    </location>
</feature>
<feature type="compositionally biased region" description="Basic and acidic residues" evidence="5">
    <location>
        <begin position="259"/>
        <end position="272"/>
    </location>
</feature>
<feature type="region of interest" description="Disordered" evidence="5">
    <location>
        <begin position="140"/>
        <end position="207"/>
    </location>
</feature>
<feature type="domain" description="SUN" evidence="7">
    <location>
        <begin position="780"/>
        <end position="998"/>
    </location>
</feature>
<name>A0A4Y7TKZ0_COPMI</name>
<gene>
    <name evidence="8" type="ORF">FA13DRAFT_1685052</name>
</gene>
<dbReference type="PANTHER" id="PTHR12911">
    <property type="entry name" value="SAD1/UNC-84-LIKE PROTEIN-RELATED"/>
    <property type="match status" value="1"/>
</dbReference>
<evidence type="ECO:0000256" key="2">
    <source>
        <dbReference type="ARBA" id="ARBA00022692"/>
    </source>
</evidence>
<dbReference type="STRING" id="71717.A0A4Y7TKZ0"/>
<feature type="compositionally biased region" description="Polar residues" evidence="5">
    <location>
        <begin position="230"/>
        <end position="256"/>
    </location>
</feature>
<keyword evidence="2 6" id="KW-0812">Transmembrane</keyword>
<dbReference type="PROSITE" id="PS51469">
    <property type="entry name" value="SUN"/>
    <property type="match status" value="1"/>
</dbReference>
<feature type="transmembrane region" description="Helical" evidence="6">
    <location>
        <begin position="465"/>
        <end position="485"/>
    </location>
</feature>